<dbReference type="Proteomes" id="UP000050640">
    <property type="component" value="Unplaced"/>
</dbReference>
<dbReference type="AlphaFoldDB" id="A0A0R3RI66"/>
<evidence type="ECO:0000313" key="3">
    <source>
        <dbReference type="WBParaSite" id="EEL_0000117301-mRNA-1"/>
    </source>
</evidence>
<sequence>MDTLKSFNTRNIPFDKKRHSQDNGSGTVASKRPKLEGDAWDVRSEMQCVAEQNNDKSYTSALLPFPVTQPTHTGYIISATLLPSLP</sequence>
<proteinExistence type="predicted"/>
<name>A0A0R3RI66_9BILA</name>
<evidence type="ECO:0000256" key="1">
    <source>
        <dbReference type="SAM" id="MobiDB-lite"/>
    </source>
</evidence>
<dbReference type="WBParaSite" id="EEL_0000117301-mRNA-1">
    <property type="protein sequence ID" value="EEL_0000117301-mRNA-1"/>
    <property type="gene ID" value="EEL_0000117301"/>
</dbReference>
<accession>A0A0R3RI66</accession>
<keyword evidence="2" id="KW-1185">Reference proteome</keyword>
<protein>
    <submittedName>
        <fullName evidence="3">CACTA en-spm transposon protein</fullName>
    </submittedName>
</protein>
<reference evidence="3" key="1">
    <citation type="submission" date="2017-02" db="UniProtKB">
        <authorList>
            <consortium name="WormBaseParasite"/>
        </authorList>
    </citation>
    <scope>IDENTIFICATION</scope>
</reference>
<feature type="region of interest" description="Disordered" evidence="1">
    <location>
        <begin position="1"/>
        <end position="36"/>
    </location>
</feature>
<feature type="compositionally biased region" description="Polar residues" evidence="1">
    <location>
        <begin position="1"/>
        <end position="11"/>
    </location>
</feature>
<organism evidence="2 3">
    <name type="scientific">Elaeophora elaphi</name>
    <dbReference type="NCBI Taxonomy" id="1147741"/>
    <lineage>
        <taxon>Eukaryota</taxon>
        <taxon>Metazoa</taxon>
        <taxon>Ecdysozoa</taxon>
        <taxon>Nematoda</taxon>
        <taxon>Chromadorea</taxon>
        <taxon>Rhabditida</taxon>
        <taxon>Spirurina</taxon>
        <taxon>Spiruromorpha</taxon>
        <taxon>Filarioidea</taxon>
        <taxon>Onchocercidae</taxon>
        <taxon>Elaeophora</taxon>
    </lineage>
</organism>
<evidence type="ECO:0000313" key="2">
    <source>
        <dbReference type="Proteomes" id="UP000050640"/>
    </source>
</evidence>